<dbReference type="PROSITE" id="PS01081">
    <property type="entry name" value="HTH_TETR_1"/>
    <property type="match status" value="1"/>
</dbReference>
<gene>
    <name evidence="7" type="primary">pksA</name>
    <name evidence="7" type="ORF">GCM10010911_63580</name>
</gene>
<evidence type="ECO:0000256" key="2">
    <source>
        <dbReference type="ARBA" id="ARBA00023015"/>
    </source>
</evidence>
<dbReference type="PANTHER" id="PTHR30055">
    <property type="entry name" value="HTH-TYPE TRANSCRIPTIONAL REGULATOR RUTR"/>
    <property type="match status" value="1"/>
</dbReference>
<dbReference type="PROSITE" id="PS50977">
    <property type="entry name" value="HTH_TETR_2"/>
    <property type="match status" value="1"/>
</dbReference>
<dbReference type="SUPFAM" id="SSF48498">
    <property type="entry name" value="Tetracyclin repressor-like, C-terminal domain"/>
    <property type="match status" value="1"/>
</dbReference>
<accession>A0A916ZGE0</accession>
<dbReference type="Pfam" id="PF13977">
    <property type="entry name" value="TetR_C_6"/>
    <property type="match status" value="1"/>
</dbReference>
<keyword evidence="3 5" id="KW-0238">DNA-binding</keyword>
<dbReference type="Pfam" id="PF00440">
    <property type="entry name" value="TetR_N"/>
    <property type="match status" value="1"/>
</dbReference>
<comment type="caution">
    <text evidence="7">The sequence shown here is derived from an EMBL/GenBank/DDBJ whole genome shotgun (WGS) entry which is preliminary data.</text>
</comment>
<dbReference type="AlphaFoldDB" id="A0A916ZGE0"/>
<proteinExistence type="predicted"/>
<evidence type="ECO:0000256" key="4">
    <source>
        <dbReference type="ARBA" id="ARBA00023163"/>
    </source>
</evidence>
<dbReference type="Proteomes" id="UP000612456">
    <property type="component" value="Unassembled WGS sequence"/>
</dbReference>
<dbReference type="GO" id="GO:0000976">
    <property type="term" value="F:transcription cis-regulatory region binding"/>
    <property type="evidence" value="ECO:0007669"/>
    <property type="project" value="TreeGrafter"/>
</dbReference>
<dbReference type="PANTHER" id="PTHR30055:SF226">
    <property type="entry name" value="HTH-TYPE TRANSCRIPTIONAL REGULATOR PKSA"/>
    <property type="match status" value="1"/>
</dbReference>
<dbReference type="EMBL" id="BMHP01000008">
    <property type="protein sequence ID" value="GGD96184.1"/>
    <property type="molecule type" value="Genomic_DNA"/>
</dbReference>
<dbReference type="InterPro" id="IPR050109">
    <property type="entry name" value="HTH-type_TetR-like_transc_reg"/>
</dbReference>
<evidence type="ECO:0000259" key="6">
    <source>
        <dbReference type="PROSITE" id="PS50977"/>
    </source>
</evidence>
<reference evidence="7" key="2">
    <citation type="submission" date="2020-09" db="EMBL/GenBank/DDBJ databases">
        <authorList>
            <person name="Sun Q."/>
            <person name="Zhou Y."/>
        </authorList>
    </citation>
    <scope>NUCLEOTIDE SEQUENCE</scope>
    <source>
        <strain evidence="7">CGMCC 1.15178</strain>
    </source>
</reference>
<evidence type="ECO:0000313" key="8">
    <source>
        <dbReference type="Proteomes" id="UP000612456"/>
    </source>
</evidence>
<dbReference type="InterPro" id="IPR023772">
    <property type="entry name" value="DNA-bd_HTH_TetR-type_CS"/>
</dbReference>
<evidence type="ECO:0000313" key="7">
    <source>
        <dbReference type="EMBL" id="GGD96184.1"/>
    </source>
</evidence>
<protein>
    <submittedName>
        <fullName evidence="7">HTH-type transcriptional regulator PksA</fullName>
    </submittedName>
</protein>
<dbReference type="InterPro" id="IPR039538">
    <property type="entry name" value="BetI_C"/>
</dbReference>
<dbReference type="InterPro" id="IPR036271">
    <property type="entry name" value="Tet_transcr_reg_TetR-rel_C_sf"/>
</dbReference>
<evidence type="ECO:0000256" key="5">
    <source>
        <dbReference type="PROSITE-ProRule" id="PRU00335"/>
    </source>
</evidence>
<dbReference type="SUPFAM" id="SSF46689">
    <property type="entry name" value="Homeodomain-like"/>
    <property type="match status" value="1"/>
</dbReference>
<evidence type="ECO:0000256" key="3">
    <source>
        <dbReference type="ARBA" id="ARBA00023125"/>
    </source>
</evidence>
<evidence type="ECO:0000256" key="1">
    <source>
        <dbReference type="ARBA" id="ARBA00022491"/>
    </source>
</evidence>
<keyword evidence="2" id="KW-0805">Transcription regulation</keyword>
<feature type="DNA-binding region" description="H-T-H motif" evidence="5">
    <location>
        <begin position="31"/>
        <end position="50"/>
    </location>
</feature>
<keyword evidence="1" id="KW-0678">Repressor</keyword>
<dbReference type="InterPro" id="IPR009057">
    <property type="entry name" value="Homeodomain-like_sf"/>
</dbReference>
<keyword evidence="8" id="KW-1185">Reference proteome</keyword>
<feature type="domain" description="HTH tetR-type" evidence="6">
    <location>
        <begin position="8"/>
        <end position="68"/>
    </location>
</feature>
<dbReference type="RefSeq" id="WP_188998847.1">
    <property type="nucleotide sequence ID" value="NZ_BMHP01000008.1"/>
</dbReference>
<dbReference type="InterPro" id="IPR001647">
    <property type="entry name" value="HTH_TetR"/>
</dbReference>
<keyword evidence="4" id="KW-0804">Transcription</keyword>
<name>A0A916ZGE0_9BACL</name>
<dbReference type="GO" id="GO:0003700">
    <property type="term" value="F:DNA-binding transcription factor activity"/>
    <property type="evidence" value="ECO:0007669"/>
    <property type="project" value="TreeGrafter"/>
</dbReference>
<organism evidence="7 8">
    <name type="scientific">Paenibacillus nasutitermitis</name>
    <dbReference type="NCBI Taxonomy" id="1652958"/>
    <lineage>
        <taxon>Bacteria</taxon>
        <taxon>Bacillati</taxon>
        <taxon>Bacillota</taxon>
        <taxon>Bacilli</taxon>
        <taxon>Bacillales</taxon>
        <taxon>Paenibacillaceae</taxon>
        <taxon>Paenibacillus</taxon>
    </lineage>
</organism>
<dbReference type="Gene3D" id="1.10.357.10">
    <property type="entry name" value="Tetracycline Repressor, domain 2"/>
    <property type="match status" value="1"/>
</dbReference>
<reference evidence="7" key="1">
    <citation type="journal article" date="2014" name="Int. J. Syst. Evol. Microbiol.">
        <title>Complete genome sequence of Corynebacterium casei LMG S-19264T (=DSM 44701T), isolated from a smear-ripened cheese.</title>
        <authorList>
            <consortium name="US DOE Joint Genome Institute (JGI-PGF)"/>
            <person name="Walter F."/>
            <person name="Albersmeier A."/>
            <person name="Kalinowski J."/>
            <person name="Ruckert C."/>
        </authorList>
    </citation>
    <scope>NUCLEOTIDE SEQUENCE</scope>
    <source>
        <strain evidence="7">CGMCC 1.15178</strain>
    </source>
</reference>
<sequence length="201" mass="22821">MPKIVDHQQRKENIAEAAWRVIRREGMDGVSVRRIAQEMGISLGSLRHYFDNQSELLAFSMRLASQRVHARIRNLPFSGDIRHDIEQVIAQLLPLDEERRSEAEIWLAFAGKAISDSEIRIMSQDIHDELRAGFRLIIDQLTASKLTPSAIDAEYEAGRLHALVDGLVVHHTVYPDRVNKSDMISIVSRHLDSLLAASPRQ</sequence>